<comment type="subcellular location">
    <subcellularLocation>
        <location evidence="1">Membrane</location>
        <topology evidence="1">Multi-pass membrane protein</topology>
    </subcellularLocation>
</comment>
<dbReference type="PANTHER" id="PTHR43471">
    <property type="entry name" value="ABC TRANSPORTER PERMEASE"/>
    <property type="match status" value="1"/>
</dbReference>
<accession>A0A429X3Z1</accession>
<evidence type="ECO:0000256" key="3">
    <source>
        <dbReference type="ARBA" id="ARBA00022989"/>
    </source>
</evidence>
<feature type="transmembrane region" description="Helical" evidence="5">
    <location>
        <begin position="51"/>
        <end position="71"/>
    </location>
</feature>
<dbReference type="Proteomes" id="UP000287296">
    <property type="component" value="Unassembled WGS sequence"/>
</dbReference>
<feature type="transmembrane region" description="Helical" evidence="5">
    <location>
        <begin position="121"/>
        <end position="146"/>
    </location>
</feature>
<dbReference type="RefSeq" id="WP_120117855.1">
    <property type="nucleotide sequence ID" value="NZ_QYTW02000024.1"/>
</dbReference>
<dbReference type="EMBL" id="QYTW02000024">
    <property type="protein sequence ID" value="RST58107.1"/>
    <property type="molecule type" value="Genomic_DNA"/>
</dbReference>
<evidence type="ECO:0000256" key="5">
    <source>
        <dbReference type="SAM" id="Phobius"/>
    </source>
</evidence>
<protein>
    <submittedName>
        <fullName evidence="7">ABC transporter permease</fullName>
    </submittedName>
</protein>
<comment type="caution">
    <text evidence="7">The sequence shown here is derived from an EMBL/GenBank/DDBJ whole genome shotgun (WGS) entry which is preliminary data.</text>
</comment>
<proteinExistence type="predicted"/>
<evidence type="ECO:0000256" key="1">
    <source>
        <dbReference type="ARBA" id="ARBA00004141"/>
    </source>
</evidence>
<name>A0A429X3Z1_SIMTE</name>
<organism evidence="7 8">
    <name type="scientific">Siminovitchia terrae</name>
    <name type="common">Bacillus terrae</name>
    <dbReference type="NCBI Taxonomy" id="1914933"/>
    <lineage>
        <taxon>Bacteria</taxon>
        <taxon>Bacillati</taxon>
        <taxon>Bacillota</taxon>
        <taxon>Bacilli</taxon>
        <taxon>Bacillales</taxon>
        <taxon>Bacillaceae</taxon>
        <taxon>Siminovitchia</taxon>
    </lineage>
</organism>
<dbReference type="GO" id="GO:0140359">
    <property type="term" value="F:ABC-type transporter activity"/>
    <property type="evidence" value="ECO:0007669"/>
    <property type="project" value="InterPro"/>
</dbReference>
<evidence type="ECO:0000259" key="6">
    <source>
        <dbReference type="Pfam" id="PF12698"/>
    </source>
</evidence>
<gene>
    <name evidence="7" type="ORF">D5F11_019365</name>
</gene>
<dbReference type="OrthoDB" id="3182222at2"/>
<feature type="transmembrane region" description="Helical" evidence="5">
    <location>
        <begin position="21"/>
        <end position="39"/>
    </location>
</feature>
<dbReference type="PANTHER" id="PTHR43471:SF1">
    <property type="entry name" value="ABC TRANSPORTER PERMEASE PROTEIN NOSY-RELATED"/>
    <property type="match status" value="1"/>
</dbReference>
<feature type="transmembrane region" description="Helical" evidence="5">
    <location>
        <begin position="92"/>
        <end position="115"/>
    </location>
</feature>
<dbReference type="Pfam" id="PF12698">
    <property type="entry name" value="ABC2_membrane_3"/>
    <property type="match status" value="1"/>
</dbReference>
<evidence type="ECO:0000256" key="4">
    <source>
        <dbReference type="ARBA" id="ARBA00023136"/>
    </source>
</evidence>
<sequence length="235" mass="26073">MTFSWRRVNAILKKDYKDFSRNYAVSIVIFLPPILAALYGRMGIDSIEAHYTIFNMAFAMVAAFVQCCLIAEEKEKNTLRGLMLSPATTTEILSGKSLLSFFSTILVIALSAFFLDYYPKSIGITAVAIILSTLFYLGLGTLLGLYAKSVMEASVLILPFIVIFSAGTFITSLAKTYPILKVAEYLPNIQLLEIATKVENNAGFADVLFNLGIIFIWIIMISALAVIVFRKRMVD</sequence>
<keyword evidence="3 5" id="KW-1133">Transmembrane helix</keyword>
<feature type="transmembrane region" description="Helical" evidence="5">
    <location>
        <begin position="153"/>
        <end position="174"/>
    </location>
</feature>
<reference evidence="7 8" key="1">
    <citation type="submission" date="2018-12" db="EMBL/GenBank/DDBJ databases">
        <authorList>
            <person name="Sun L."/>
            <person name="Chen Z."/>
        </authorList>
    </citation>
    <scope>NUCLEOTIDE SEQUENCE [LARGE SCALE GENOMIC DNA]</scope>
    <source>
        <strain evidence="7 8">LMG 29736</strain>
    </source>
</reference>
<evidence type="ECO:0000313" key="7">
    <source>
        <dbReference type="EMBL" id="RST58107.1"/>
    </source>
</evidence>
<keyword evidence="2 5" id="KW-0812">Transmembrane</keyword>
<feature type="transmembrane region" description="Helical" evidence="5">
    <location>
        <begin position="207"/>
        <end position="229"/>
    </location>
</feature>
<feature type="domain" description="ABC-2 type transporter transmembrane" evidence="6">
    <location>
        <begin position="56"/>
        <end position="226"/>
    </location>
</feature>
<dbReference type="InterPro" id="IPR013525">
    <property type="entry name" value="ABC2_TM"/>
</dbReference>
<keyword evidence="4 5" id="KW-0472">Membrane</keyword>
<dbReference type="AlphaFoldDB" id="A0A429X3Z1"/>
<evidence type="ECO:0000256" key="2">
    <source>
        <dbReference type="ARBA" id="ARBA00022692"/>
    </source>
</evidence>
<evidence type="ECO:0000313" key="8">
    <source>
        <dbReference type="Proteomes" id="UP000287296"/>
    </source>
</evidence>
<dbReference type="GO" id="GO:0016020">
    <property type="term" value="C:membrane"/>
    <property type="evidence" value="ECO:0007669"/>
    <property type="project" value="UniProtKB-SubCell"/>
</dbReference>